<reference evidence="1 2" key="1">
    <citation type="submission" date="2019-07" db="EMBL/GenBank/DDBJ databases">
        <title>R&amp;d 2014.</title>
        <authorList>
            <person name="Klenk H.-P."/>
        </authorList>
    </citation>
    <scope>NUCLEOTIDE SEQUENCE [LARGE SCALE GENOMIC DNA]</scope>
    <source>
        <strain evidence="1 2">DSM 43912</strain>
    </source>
</reference>
<dbReference type="Proteomes" id="UP000319728">
    <property type="component" value="Unassembled WGS sequence"/>
</dbReference>
<evidence type="ECO:0000313" key="1">
    <source>
        <dbReference type="EMBL" id="TWJ31340.1"/>
    </source>
</evidence>
<dbReference type="AlphaFoldDB" id="A0A562WM14"/>
<name>A0A562WM14_9ACTN</name>
<dbReference type="EMBL" id="VLLP01000001">
    <property type="protein sequence ID" value="TWJ31340.1"/>
    <property type="molecule type" value="Genomic_DNA"/>
</dbReference>
<accession>A0A562WM14</accession>
<organism evidence="1 2">
    <name type="scientific">Micromonospora sagamiensis</name>
    <dbReference type="NCBI Taxonomy" id="47875"/>
    <lineage>
        <taxon>Bacteria</taxon>
        <taxon>Bacillati</taxon>
        <taxon>Actinomycetota</taxon>
        <taxon>Actinomycetes</taxon>
        <taxon>Micromonosporales</taxon>
        <taxon>Micromonosporaceae</taxon>
        <taxon>Micromonospora</taxon>
    </lineage>
</organism>
<sequence length="120" mass="12913">MGYLVVPSGRLHLPQSDEAAAAAAAMTAMTGRSGWFDPGDPTASQTLTELGRWVAASIERDGDWIEFGPEDLGDAKWSEQAEAFYRALAPFVRSGTVHIEGEDGGQWSYTYADGQVTEAE</sequence>
<evidence type="ECO:0000313" key="2">
    <source>
        <dbReference type="Proteomes" id="UP000319728"/>
    </source>
</evidence>
<dbReference type="RefSeq" id="WP_145820055.1">
    <property type="nucleotide sequence ID" value="NZ_AP023438.1"/>
</dbReference>
<comment type="caution">
    <text evidence="1">The sequence shown here is derived from an EMBL/GenBank/DDBJ whole genome shotgun (WGS) entry which is preliminary data.</text>
</comment>
<keyword evidence="2" id="KW-1185">Reference proteome</keyword>
<proteinExistence type="predicted"/>
<gene>
    <name evidence="1" type="ORF">JD81_04895</name>
</gene>
<dbReference type="OrthoDB" id="3388679at2"/>
<protein>
    <submittedName>
        <fullName evidence="1">Uncharacterized protein</fullName>
    </submittedName>
</protein>